<dbReference type="GO" id="GO:0003677">
    <property type="term" value="F:DNA binding"/>
    <property type="evidence" value="ECO:0007669"/>
    <property type="project" value="UniProtKB-KW"/>
</dbReference>
<name>A0A1I4Z2J8_9NEIS</name>
<dbReference type="AlphaFoldDB" id="A0A1I4Z2J8"/>
<feature type="domain" description="DNA-binding transcriptional repressor CapW winged helix-turn-helix" evidence="3">
    <location>
        <begin position="13"/>
        <end position="83"/>
    </location>
</feature>
<evidence type="ECO:0000259" key="1">
    <source>
        <dbReference type="Pfam" id="PF13280"/>
    </source>
</evidence>
<protein>
    <submittedName>
        <fullName evidence="4">Predicted DNA-binding transcriptional regulator YafY, contains an HTH and WYL domains</fullName>
    </submittedName>
</protein>
<dbReference type="PANTHER" id="PTHR34580:SF1">
    <property type="entry name" value="PROTEIN PAFC"/>
    <property type="match status" value="1"/>
</dbReference>
<dbReference type="InterPro" id="IPR016634">
    <property type="entry name" value="CapW-like"/>
</dbReference>
<evidence type="ECO:0000313" key="5">
    <source>
        <dbReference type="Proteomes" id="UP000242869"/>
    </source>
</evidence>
<dbReference type="OrthoDB" id="6400324at2"/>
<organism evidence="4 5">
    <name type="scientific">Formivibrio citricus</name>
    <dbReference type="NCBI Taxonomy" id="83765"/>
    <lineage>
        <taxon>Bacteria</taxon>
        <taxon>Pseudomonadati</taxon>
        <taxon>Pseudomonadota</taxon>
        <taxon>Betaproteobacteria</taxon>
        <taxon>Neisseriales</taxon>
        <taxon>Chitinibacteraceae</taxon>
        <taxon>Formivibrio</taxon>
    </lineage>
</organism>
<reference evidence="5" key="1">
    <citation type="submission" date="2016-10" db="EMBL/GenBank/DDBJ databases">
        <authorList>
            <person name="Varghese N."/>
            <person name="Submissions S."/>
        </authorList>
    </citation>
    <scope>NUCLEOTIDE SEQUENCE [LARGE SCALE GENOMIC DNA]</scope>
    <source>
        <strain evidence="5">DSM 6150</strain>
    </source>
</reference>
<evidence type="ECO:0000259" key="3">
    <source>
        <dbReference type="Pfam" id="PF26109"/>
    </source>
</evidence>
<dbReference type="InterPro" id="IPR059020">
    <property type="entry name" value="CapW_CTD"/>
</dbReference>
<dbReference type="Pfam" id="PF13280">
    <property type="entry name" value="WYL"/>
    <property type="match status" value="1"/>
</dbReference>
<dbReference type="InterPro" id="IPR051534">
    <property type="entry name" value="CBASS_pafABC_assoc_protein"/>
</dbReference>
<gene>
    <name evidence="4" type="ORF">SAMN05660284_01501</name>
</gene>
<dbReference type="PANTHER" id="PTHR34580">
    <property type="match status" value="1"/>
</dbReference>
<feature type="domain" description="DNA-binding transcriptional repressor CapW C-terminal dimerisation" evidence="2">
    <location>
        <begin position="210"/>
        <end position="275"/>
    </location>
</feature>
<keyword evidence="5" id="KW-1185">Reference proteome</keyword>
<dbReference type="Proteomes" id="UP000242869">
    <property type="component" value="Unassembled WGS sequence"/>
</dbReference>
<dbReference type="Pfam" id="PF26107">
    <property type="entry name" value="BrxR_CTD"/>
    <property type="match status" value="1"/>
</dbReference>
<sequence length="298" mass="33895">MATLQLDKLSFAVQERLAFIEFRLWFMGELRRADIIERFWVGPAVATRDLAQYRGLAPDNIEFEGSGKLYRQGKNFTPLFEHPLPRVLSLLSLGFGDGLGGYGGAMLPCEYPSSLNRPALSVLATVSRAIHLQKPLTLQYHSTTSGLTEREIVPFALVDNGLRWHVRAYDRKRQEFRDFVITRMINPVVQMDGIFEAHERPDQDIQWSRIVELDLVPHPDQPRPKIAELDYGMEGGVLHVKVRAAMAGYMLRRWSVDCSPDHSLRGPEYRLWLKDHLALYGVKNAVLAPGYVEPGARN</sequence>
<dbReference type="EMBL" id="FOVE01000009">
    <property type="protein sequence ID" value="SFN44428.1"/>
    <property type="molecule type" value="Genomic_DNA"/>
</dbReference>
<keyword evidence="4" id="KW-0238">DNA-binding</keyword>
<proteinExistence type="predicted"/>
<feature type="domain" description="WYL" evidence="1">
    <location>
        <begin position="122"/>
        <end position="185"/>
    </location>
</feature>
<dbReference type="PIRSF" id="PIRSF015558">
    <property type="entry name" value="Txn_reg_DeoR_prd"/>
    <property type="match status" value="1"/>
</dbReference>
<evidence type="ECO:0000313" key="4">
    <source>
        <dbReference type="EMBL" id="SFN44428.1"/>
    </source>
</evidence>
<dbReference type="InterPro" id="IPR026881">
    <property type="entry name" value="WYL_dom"/>
</dbReference>
<dbReference type="PROSITE" id="PS52050">
    <property type="entry name" value="WYL"/>
    <property type="match status" value="1"/>
</dbReference>
<dbReference type="RefSeq" id="WP_091193768.1">
    <property type="nucleotide sequence ID" value="NZ_FOVE01000009.1"/>
</dbReference>
<evidence type="ECO:0000259" key="2">
    <source>
        <dbReference type="Pfam" id="PF26107"/>
    </source>
</evidence>
<dbReference type="STRING" id="83765.SAMN05660284_01501"/>
<dbReference type="Pfam" id="PF26109">
    <property type="entry name" value="WHD_BrxR"/>
    <property type="match status" value="1"/>
</dbReference>
<dbReference type="InterPro" id="IPR059019">
    <property type="entry name" value="WHD_CapW"/>
</dbReference>
<accession>A0A1I4Z2J8</accession>